<organism evidence="5 6">
    <name type="scientific">Rhizoctonia solani</name>
    <dbReference type="NCBI Taxonomy" id="456999"/>
    <lineage>
        <taxon>Eukaryota</taxon>
        <taxon>Fungi</taxon>
        <taxon>Dikarya</taxon>
        <taxon>Basidiomycota</taxon>
        <taxon>Agaricomycotina</taxon>
        <taxon>Agaricomycetes</taxon>
        <taxon>Cantharellales</taxon>
        <taxon>Ceratobasidiaceae</taxon>
        <taxon>Rhizoctonia</taxon>
    </lineage>
</organism>
<feature type="domain" description="Chromo" evidence="3">
    <location>
        <begin position="242"/>
        <end position="272"/>
    </location>
</feature>
<dbReference type="SUPFAM" id="SSF54160">
    <property type="entry name" value="Chromo domain-like"/>
    <property type="match status" value="1"/>
</dbReference>
<sequence>MVIVDSFTKYVILVECSKRLKAPKLADLFLQHVWKKYGMPEKTISDRGRIFNNKFLKALYKRLGIDPHFSLAYHPQSNGQTERVNPTVEHFLRAYSGINQKDWVKWLPMANLRTITQYTVYRKSPFKALHGWEPSLTPQRTYQRPKADDIASQMEAQWREIEAALRQSKTRMVAGEMGEPLNFEIGEEAWLDAKNGLPPGTPTHNENPQRLLRGSPVKSQEDKKRNFENRPPPVTVDGEERNEAEGITDMEKRNGEWFFRVKWKGYGSEENTGNQGKISEMPKKS</sequence>
<dbReference type="GO" id="GO:0005634">
    <property type="term" value="C:nucleus"/>
    <property type="evidence" value="ECO:0007669"/>
    <property type="project" value="UniProtKB-ARBA"/>
</dbReference>
<feature type="region of interest" description="Disordered" evidence="2">
    <location>
        <begin position="192"/>
        <end position="251"/>
    </location>
</feature>
<dbReference type="InterPro" id="IPR036397">
    <property type="entry name" value="RNaseH_sf"/>
</dbReference>
<comment type="caution">
    <text evidence="5">The sequence shown here is derived from an EMBL/GenBank/DDBJ whole genome shotgun (WGS) entry which is preliminary data.</text>
</comment>
<gene>
    <name evidence="5" type="ORF">RHS01_08622</name>
</gene>
<accession>A0A8H7M200</accession>
<feature type="domain" description="Integrase catalytic" evidence="4">
    <location>
        <begin position="1"/>
        <end position="146"/>
    </location>
</feature>
<dbReference type="GO" id="GO:0015074">
    <property type="term" value="P:DNA integration"/>
    <property type="evidence" value="ECO:0007669"/>
    <property type="project" value="InterPro"/>
</dbReference>
<keyword evidence="5" id="KW-0808">Transferase</keyword>
<dbReference type="Proteomes" id="UP000614334">
    <property type="component" value="Unassembled WGS sequence"/>
</dbReference>
<evidence type="ECO:0000313" key="5">
    <source>
        <dbReference type="EMBL" id="KAF8751696.1"/>
    </source>
</evidence>
<keyword evidence="5" id="KW-0548">Nucleotidyltransferase</keyword>
<dbReference type="GO" id="GO:0006338">
    <property type="term" value="P:chromatin remodeling"/>
    <property type="evidence" value="ECO:0007669"/>
    <property type="project" value="UniProtKB-ARBA"/>
</dbReference>
<evidence type="ECO:0000256" key="2">
    <source>
        <dbReference type="SAM" id="MobiDB-lite"/>
    </source>
</evidence>
<keyword evidence="1" id="KW-0694">RNA-binding</keyword>
<feature type="compositionally biased region" description="Basic and acidic residues" evidence="2">
    <location>
        <begin position="219"/>
        <end position="228"/>
    </location>
</feature>
<dbReference type="PROSITE" id="PS50013">
    <property type="entry name" value="CHROMO_2"/>
    <property type="match status" value="1"/>
</dbReference>
<dbReference type="Gene3D" id="3.30.420.10">
    <property type="entry name" value="Ribonuclease H-like superfamily/Ribonuclease H"/>
    <property type="match status" value="1"/>
</dbReference>
<dbReference type="EMBL" id="JACYCF010000017">
    <property type="protein sequence ID" value="KAF8751696.1"/>
    <property type="molecule type" value="Genomic_DNA"/>
</dbReference>
<dbReference type="InterPro" id="IPR000953">
    <property type="entry name" value="Chromo/chromo_shadow_dom"/>
</dbReference>
<dbReference type="InterPro" id="IPR001584">
    <property type="entry name" value="Integrase_cat-core"/>
</dbReference>
<dbReference type="GO" id="GO:0003723">
    <property type="term" value="F:RNA binding"/>
    <property type="evidence" value="ECO:0007669"/>
    <property type="project" value="UniProtKB-KW"/>
</dbReference>
<evidence type="ECO:0000259" key="4">
    <source>
        <dbReference type="PROSITE" id="PS50994"/>
    </source>
</evidence>
<dbReference type="InterPro" id="IPR016197">
    <property type="entry name" value="Chromo-like_dom_sf"/>
</dbReference>
<dbReference type="GO" id="GO:0003964">
    <property type="term" value="F:RNA-directed DNA polymerase activity"/>
    <property type="evidence" value="ECO:0007669"/>
    <property type="project" value="UniProtKB-KW"/>
</dbReference>
<name>A0A8H7M200_9AGAM</name>
<reference evidence="5" key="1">
    <citation type="submission" date="2020-09" db="EMBL/GenBank/DDBJ databases">
        <title>Comparative genome analyses of four rice-infecting Rhizoctonia solani isolates reveal extensive enrichment of homogalacturonan modification genes.</title>
        <authorList>
            <person name="Lee D.-Y."/>
            <person name="Jeon J."/>
            <person name="Kim K.-T."/>
            <person name="Cheong K."/>
            <person name="Song H."/>
            <person name="Choi G."/>
            <person name="Ko J."/>
            <person name="Opiyo S.O."/>
            <person name="Zuo S."/>
            <person name="Madhav S."/>
            <person name="Lee Y.-H."/>
            <person name="Wang G.-L."/>
        </authorList>
    </citation>
    <scope>NUCLEOTIDE SEQUENCE</scope>
    <source>
        <strain evidence="5">AG1-IA B2</strain>
    </source>
</reference>
<keyword evidence="5" id="KW-0695">RNA-directed DNA polymerase</keyword>
<evidence type="ECO:0000259" key="3">
    <source>
        <dbReference type="PROSITE" id="PS50013"/>
    </source>
</evidence>
<feature type="region of interest" description="Disordered" evidence="2">
    <location>
        <begin position="263"/>
        <end position="285"/>
    </location>
</feature>
<dbReference type="InterPro" id="IPR012337">
    <property type="entry name" value="RNaseH-like_sf"/>
</dbReference>
<dbReference type="AlphaFoldDB" id="A0A8H7M200"/>
<protein>
    <submittedName>
        <fullName evidence="5">Reverse transcriptase</fullName>
    </submittedName>
</protein>
<dbReference type="Gene3D" id="2.40.50.40">
    <property type="match status" value="1"/>
</dbReference>
<dbReference type="InterPro" id="IPR050951">
    <property type="entry name" value="Retrovirus_Pol_polyprotein"/>
</dbReference>
<proteinExistence type="predicted"/>
<dbReference type="PANTHER" id="PTHR37984">
    <property type="entry name" value="PROTEIN CBG26694"/>
    <property type="match status" value="1"/>
</dbReference>
<dbReference type="SUPFAM" id="SSF53098">
    <property type="entry name" value="Ribonuclease H-like"/>
    <property type="match status" value="1"/>
</dbReference>
<dbReference type="PANTHER" id="PTHR37984:SF15">
    <property type="entry name" value="INTEGRASE CATALYTIC DOMAIN-CONTAINING PROTEIN"/>
    <property type="match status" value="1"/>
</dbReference>
<evidence type="ECO:0000256" key="1">
    <source>
        <dbReference type="ARBA" id="ARBA00022884"/>
    </source>
</evidence>
<feature type="compositionally biased region" description="Basic and acidic residues" evidence="2">
    <location>
        <begin position="238"/>
        <end position="251"/>
    </location>
</feature>
<evidence type="ECO:0000313" key="6">
    <source>
        <dbReference type="Proteomes" id="UP000614334"/>
    </source>
</evidence>
<dbReference type="CDD" id="cd00024">
    <property type="entry name" value="CD_CSD"/>
    <property type="match status" value="1"/>
</dbReference>
<dbReference type="PROSITE" id="PS50994">
    <property type="entry name" value="INTEGRASE"/>
    <property type="match status" value="1"/>
</dbReference>